<dbReference type="SUPFAM" id="SSF116726">
    <property type="entry name" value="TrkA C-terminal domain-like"/>
    <property type="match status" value="2"/>
</dbReference>
<proteinExistence type="predicted"/>
<keyword evidence="1" id="KW-0472">Membrane</keyword>
<keyword evidence="4" id="KW-1185">Reference proteome</keyword>
<dbReference type="Proteomes" id="UP001596445">
    <property type="component" value="Unassembled WGS sequence"/>
</dbReference>
<dbReference type="EMBL" id="JBHSZI010000001">
    <property type="protein sequence ID" value="MFC7059486.1"/>
    <property type="molecule type" value="Genomic_DNA"/>
</dbReference>
<sequence>MSRLSISRRVAVSVVGGLVLLFVYASVYRWGMATFEGERLGFVRSLQVVLEALTTAGFGGDAPWSSPVMNAVVVAMNLTGVSLVFFAIPFFVVPLLEDALRTEIPSQSSLTGHVIVCADSPREGALRSELEEMNVEPLFVKPDRDVVRDLLRDGVDAIQGDPETAGALGRANISEAAAVIADVNDEINASIILAARRRAPDIRIVSVVEDSDSEEYHRYAGADEVVRPRVAVGERLAGKIRGTQVSNGVSDSTTTENEVALSEILVEQGSDLAGQTLAECSFRQQYGITVVGGWFHGEFVAPVDPDRTLVEHAVLLVVGHSDQLTTLNQTTTGPESCKRAVVAGYGVVGETVVNCLRQDGVDVTVVDNEQKEGVDVVGDITEPQTLKKADVAEADSIVLALSRDSLAVYAALVIRDHAPDVQTLARADNVQSVQNCYDAGIGFTLALSDVTAHMVAARLLSSGGSDERIDRPTVASVHAPALVGTALGDAPVGTETGVQVLAVERDGTVHANPGPAFEVRRSDTLILAGTETDLQAFERRHTA</sequence>
<keyword evidence="3" id="KW-0406">Ion transport</keyword>
<evidence type="ECO:0000313" key="3">
    <source>
        <dbReference type="EMBL" id="MFC7059486.1"/>
    </source>
</evidence>
<dbReference type="Pfam" id="PF02080">
    <property type="entry name" value="TrkA_C"/>
    <property type="match status" value="2"/>
</dbReference>
<name>A0ABD5W5Q4_9EURY</name>
<reference evidence="3 4" key="1">
    <citation type="journal article" date="2019" name="Int. J. Syst. Evol. Microbiol.">
        <title>The Global Catalogue of Microorganisms (GCM) 10K type strain sequencing project: providing services to taxonomists for standard genome sequencing and annotation.</title>
        <authorList>
            <consortium name="The Broad Institute Genomics Platform"/>
            <consortium name="The Broad Institute Genome Sequencing Center for Infectious Disease"/>
            <person name="Wu L."/>
            <person name="Ma J."/>
        </authorList>
    </citation>
    <scope>NUCLEOTIDE SEQUENCE [LARGE SCALE GENOMIC DNA]</scope>
    <source>
        <strain evidence="3 4">JCM 30072</strain>
    </source>
</reference>
<protein>
    <submittedName>
        <fullName evidence="3">Potassium channel family protein</fullName>
    </submittedName>
</protein>
<gene>
    <name evidence="3" type="ORF">ACFQQG_16525</name>
</gene>
<dbReference type="Gene3D" id="3.30.70.1450">
    <property type="entry name" value="Regulator of K+ conductance, C-terminal domain"/>
    <property type="match status" value="2"/>
</dbReference>
<dbReference type="PANTHER" id="PTHR43833:SF9">
    <property type="entry name" value="POTASSIUM CHANNEL PROTEIN YUGO-RELATED"/>
    <property type="match status" value="1"/>
</dbReference>
<comment type="caution">
    <text evidence="3">The sequence shown here is derived from an EMBL/GenBank/DDBJ whole genome shotgun (WGS) entry which is preliminary data.</text>
</comment>
<organism evidence="3 4">
    <name type="scientific">Halovenus salina</name>
    <dbReference type="NCBI Taxonomy" id="1510225"/>
    <lineage>
        <taxon>Archaea</taxon>
        <taxon>Methanobacteriati</taxon>
        <taxon>Methanobacteriota</taxon>
        <taxon>Stenosarchaea group</taxon>
        <taxon>Halobacteria</taxon>
        <taxon>Halobacteriales</taxon>
        <taxon>Haloarculaceae</taxon>
        <taxon>Halovenus</taxon>
    </lineage>
</organism>
<feature type="domain" description="RCK C-terminal" evidence="2">
    <location>
        <begin position="457"/>
        <end position="543"/>
    </location>
</feature>
<dbReference type="SUPFAM" id="SSF51735">
    <property type="entry name" value="NAD(P)-binding Rossmann-fold domains"/>
    <property type="match status" value="2"/>
</dbReference>
<dbReference type="InterPro" id="IPR003148">
    <property type="entry name" value="RCK_N"/>
</dbReference>
<evidence type="ECO:0000256" key="1">
    <source>
        <dbReference type="SAM" id="Phobius"/>
    </source>
</evidence>
<dbReference type="InterPro" id="IPR036721">
    <property type="entry name" value="RCK_C_sf"/>
</dbReference>
<keyword evidence="3" id="KW-0813">Transport</keyword>
<dbReference type="InterPro" id="IPR006037">
    <property type="entry name" value="RCK_C"/>
</dbReference>
<evidence type="ECO:0000313" key="4">
    <source>
        <dbReference type="Proteomes" id="UP001596445"/>
    </source>
</evidence>
<dbReference type="PROSITE" id="PS51202">
    <property type="entry name" value="RCK_C"/>
    <property type="match status" value="2"/>
</dbReference>
<dbReference type="RefSeq" id="WP_267162266.1">
    <property type="nucleotide sequence ID" value="NZ_CP112972.1"/>
</dbReference>
<feature type="transmembrane region" description="Helical" evidence="1">
    <location>
        <begin position="71"/>
        <end position="96"/>
    </location>
</feature>
<accession>A0ABD5W5Q4</accession>
<keyword evidence="1" id="KW-0812">Transmembrane</keyword>
<dbReference type="PANTHER" id="PTHR43833">
    <property type="entry name" value="POTASSIUM CHANNEL PROTEIN 2-RELATED-RELATED"/>
    <property type="match status" value="1"/>
</dbReference>
<keyword evidence="3" id="KW-0407">Ion channel</keyword>
<dbReference type="GeneID" id="76631654"/>
<dbReference type="Gene3D" id="3.40.50.720">
    <property type="entry name" value="NAD(P)-binding Rossmann-like Domain"/>
    <property type="match status" value="2"/>
</dbReference>
<dbReference type="Pfam" id="PF02254">
    <property type="entry name" value="TrkA_N"/>
    <property type="match status" value="2"/>
</dbReference>
<dbReference type="AlphaFoldDB" id="A0ABD5W5Q4"/>
<dbReference type="InterPro" id="IPR036291">
    <property type="entry name" value="NAD(P)-bd_dom_sf"/>
</dbReference>
<evidence type="ECO:0000259" key="2">
    <source>
        <dbReference type="PROSITE" id="PS51202"/>
    </source>
</evidence>
<feature type="domain" description="RCK C-terminal" evidence="2">
    <location>
        <begin position="249"/>
        <end position="333"/>
    </location>
</feature>
<dbReference type="InterPro" id="IPR050721">
    <property type="entry name" value="Trk_Ktr_HKT_K-transport"/>
</dbReference>
<keyword evidence="1" id="KW-1133">Transmembrane helix</keyword>
<dbReference type="GO" id="GO:0034220">
    <property type="term" value="P:monoatomic ion transmembrane transport"/>
    <property type="evidence" value="ECO:0007669"/>
    <property type="project" value="UniProtKB-KW"/>
</dbReference>